<dbReference type="InterPro" id="IPR005334">
    <property type="entry name" value="Tctex-1-like"/>
</dbReference>
<dbReference type="AlphaFoldDB" id="A0A9W7GG67"/>
<reference evidence="2" key="1">
    <citation type="journal article" date="2023" name="Commun. Biol.">
        <title>Genome analysis of Parmales, the sister group of diatoms, reveals the evolutionary specialization of diatoms from phago-mixotrophs to photoautotrophs.</title>
        <authorList>
            <person name="Ban H."/>
            <person name="Sato S."/>
            <person name="Yoshikawa S."/>
            <person name="Yamada K."/>
            <person name="Nakamura Y."/>
            <person name="Ichinomiya M."/>
            <person name="Sato N."/>
            <person name="Blanc-Mathieu R."/>
            <person name="Endo H."/>
            <person name="Kuwata A."/>
            <person name="Ogata H."/>
        </authorList>
    </citation>
    <scope>NUCLEOTIDE SEQUENCE [LARGE SCALE GENOMIC DNA]</scope>
</reference>
<organism evidence="1 2">
    <name type="scientific">Triparma columacea</name>
    <dbReference type="NCBI Taxonomy" id="722753"/>
    <lineage>
        <taxon>Eukaryota</taxon>
        <taxon>Sar</taxon>
        <taxon>Stramenopiles</taxon>
        <taxon>Ochrophyta</taxon>
        <taxon>Bolidophyceae</taxon>
        <taxon>Parmales</taxon>
        <taxon>Triparmaceae</taxon>
        <taxon>Triparma</taxon>
    </lineage>
</organism>
<protein>
    <recommendedName>
        <fullName evidence="3">Dynein light chain</fullName>
    </recommendedName>
</protein>
<dbReference type="Gene3D" id="3.30.1140.40">
    <property type="entry name" value="Tctex-1"/>
    <property type="match status" value="1"/>
</dbReference>
<dbReference type="InterPro" id="IPR038586">
    <property type="entry name" value="Tctex-1-like_sf"/>
</dbReference>
<proteinExistence type="predicted"/>
<evidence type="ECO:0000313" key="2">
    <source>
        <dbReference type="Proteomes" id="UP001165065"/>
    </source>
</evidence>
<accession>A0A9W7GG67</accession>
<dbReference type="EMBL" id="BRYA01001537">
    <property type="protein sequence ID" value="GMI45209.1"/>
    <property type="molecule type" value="Genomic_DNA"/>
</dbReference>
<dbReference type="Pfam" id="PF03645">
    <property type="entry name" value="Tctex-1"/>
    <property type="match status" value="1"/>
</dbReference>
<keyword evidence="2" id="KW-1185">Reference proteome</keyword>
<dbReference type="CDD" id="cd21459">
    <property type="entry name" value="DLC-like_TCTEX1D2"/>
    <property type="match status" value="1"/>
</dbReference>
<gene>
    <name evidence="1" type="ORF">TrCOL_g5711</name>
</gene>
<dbReference type="OrthoDB" id="10260741at2759"/>
<dbReference type="GO" id="GO:0005737">
    <property type="term" value="C:cytoplasm"/>
    <property type="evidence" value="ECO:0007669"/>
    <property type="project" value="TreeGrafter"/>
</dbReference>
<sequence>MPGAAPNLEPPPFSMKATQKRLEAIIKEVQEMNLGNDWKYTADDANVMTKKVSDEIKDRLRDLGLPRYKFLVQVVLGQKVGEGMHMGCRTLWDQDTDAYATVTHGNDDFFCVATAYGVYQY</sequence>
<dbReference type="PANTHER" id="PTHR21255">
    <property type="entry name" value="T-COMPLEX-ASSOCIATED-TESTIS-EXPRESSED 1/ DYNEIN LIGHT CHAIN"/>
    <property type="match status" value="1"/>
</dbReference>
<evidence type="ECO:0008006" key="3">
    <source>
        <dbReference type="Google" id="ProtNLM"/>
    </source>
</evidence>
<dbReference type="GO" id="GO:0007018">
    <property type="term" value="P:microtubule-based movement"/>
    <property type="evidence" value="ECO:0007669"/>
    <property type="project" value="TreeGrafter"/>
</dbReference>
<comment type="caution">
    <text evidence="1">The sequence shown here is derived from an EMBL/GenBank/DDBJ whole genome shotgun (WGS) entry which is preliminary data.</text>
</comment>
<dbReference type="Proteomes" id="UP001165065">
    <property type="component" value="Unassembled WGS sequence"/>
</dbReference>
<dbReference type="GO" id="GO:0045505">
    <property type="term" value="F:dynein intermediate chain binding"/>
    <property type="evidence" value="ECO:0007669"/>
    <property type="project" value="TreeGrafter"/>
</dbReference>
<dbReference type="GO" id="GO:0005868">
    <property type="term" value="C:cytoplasmic dynein complex"/>
    <property type="evidence" value="ECO:0007669"/>
    <property type="project" value="TreeGrafter"/>
</dbReference>
<evidence type="ECO:0000313" key="1">
    <source>
        <dbReference type="EMBL" id="GMI45209.1"/>
    </source>
</evidence>
<name>A0A9W7GG67_9STRA</name>
<dbReference type="PANTHER" id="PTHR21255:SF7">
    <property type="entry name" value="DYNEIN LIGHT CHAIN TCTEX-TYPE PROTEIN 2B"/>
    <property type="match status" value="1"/>
</dbReference>